<evidence type="ECO:0000313" key="1">
    <source>
        <dbReference type="EMBL" id="ATB34179.1"/>
    </source>
</evidence>
<gene>
    <name evidence="1" type="ORF">MEBOL_007680</name>
</gene>
<dbReference type="OrthoDB" id="5520496at2"/>
<keyword evidence="2" id="KW-1185">Reference proteome</keyword>
<accession>A0A250IR11</accession>
<evidence type="ECO:0000313" key="2">
    <source>
        <dbReference type="Proteomes" id="UP000217289"/>
    </source>
</evidence>
<dbReference type="KEGG" id="mbd:MEBOL_007680"/>
<sequence>MSQDTPSTVYIVKDNGKRCFAPPCDHYDLFRADQPDVKLQSIHELDLSAIAGDDTTRGELAQRAFSADGLKLEGTLAQRLKAGPGGDAVVLRATRVVG</sequence>
<dbReference type="EMBL" id="CP022163">
    <property type="protein sequence ID" value="ATB34179.1"/>
    <property type="molecule type" value="Genomic_DNA"/>
</dbReference>
<dbReference type="RefSeq" id="WP_095982113.1">
    <property type="nucleotide sequence ID" value="NZ_CP022163.1"/>
</dbReference>
<dbReference type="AlphaFoldDB" id="A0A250IR11"/>
<proteinExistence type="predicted"/>
<reference evidence="1 2" key="1">
    <citation type="submission" date="2017-06" db="EMBL/GenBank/DDBJ databases">
        <authorList>
            <person name="Kim H.J."/>
            <person name="Triplett B.A."/>
        </authorList>
    </citation>
    <scope>NUCLEOTIDE SEQUENCE [LARGE SCALE GENOMIC DNA]</scope>
    <source>
        <strain evidence="1 2">DSM 14713</strain>
    </source>
</reference>
<keyword evidence="1" id="KW-0449">Lipoprotein</keyword>
<protein>
    <submittedName>
        <fullName evidence="1">Lipoprotein</fullName>
    </submittedName>
</protein>
<organism evidence="1 2">
    <name type="scientific">Melittangium boletus DSM 14713</name>
    <dbReference type="NCBI Taxonomy" id="1294270"/>
    <lineage>
        <taxon>Bacteria</taxon>
        <taxon>Pseudomonadati</taxon>
        <taxon>Myxococcota</taxon>
        <taxon>Myxococcia</taxon>
        <taxon>Myxococcales</taxon>
        <taxon>Cystobacterineae</taxon>
        <taxon>Archangiaceae</taxon>
        <taxon>Melittangium</taxon>
    </lineage>
</organism>
<name>A0A250IR11_9BACT</name>
<dbReference type="Proteomes" id="UP000217289">
    <property type="component" value="Chromosome"/>
</dbReference>